<sequence length="248" mass="26417">MVRCCWSKSWCVVAAACSTCCLLQTSVCEAFVGACSDLARRRSCEHRRALGGAAPRMVLLPENSPYAQPKDEPDMLPKYKPMPDYPGSCQPGTTAENAPLSELDMTVVIPYPHFQTVRFHDVWQPAHDAPLAIKDFIEEAGLWDEEGDEPQASGRGRRAKAPATGAALVTMLTSTSAAFAARAAQTGAEDEDMEDMLDDTLDDTDDFLDDDLLEDALGLGSVGGGLGGGEEDLVGAGEGLDFTAEGII</sequence>
<dbReference type="EMBL" id="JAFCMP010000035">
    <property type="protein sequence ID" value="KAG5190355.1"/>
    <property type="molecule type" value="Genomic_DNA"/>
</dbReference>
<protein>
    <submittedName>
        <fullName evidence="2">Uncharacterized protein</fullName>
    </submittedName>
</protein>
<evidence type="ECO:0000313" key="2">
    <source>
        <dbReference type="EMBL" id="KAG5190355.1"/>
    </source>
</evidence>
<organism evidence="2 3">
    <name type="scientific">Tribonema minus</name>
    <dbReference type="NCBI Taxonomy" id="303371"/>
    <lineage>
        <taxon>Eukaryota</taxon>
        <taxon>Sar</taxon>
        <taxon>Stramenopiles</taxon>
        <taxon>Ochrophyta</taxon>
        <taxon>PX clade</taxon>
        <taxon>Xanthophyceae</taxon>
        <taxon>Tribonematales</taxon>
        <taxon>Tribonemataceae</taxon>
        <taxon>Tribonema</taxon>
    </lineage>
</organism>
<evidence type="ECO:0000313" key="3">
    <source>
        <dbReference type="Proteomes" id="UP000664859"/>
    </source>
</evidence>
<evidence type="ECO:0000256" key="1">
    <source>
        <dbReference type="SAM" id="SignalP"/>
    </source>
</evidence>
<accession>A0A835ZFI6</accession>
<comment type="caution">
    <text evidence="2">The sequence shown here is derived from an EMBL/GenBank/DDBJ whole genome shotgun (WGS) entry which is preliminary data.</text>
</comment>
<reference evidence="2" key="1">
    <citation type="submission" date="2021-02" db="EMBL/GenBank/DDBJ databases">
        <title>First Annotated Genome of the Yellow-green Alga Tribonema minus.</title>
        <authorList>
            <person name="Mahan K.M."/>
        </authorList>
    </citation>
    <scope>NUCLEOTIDE SEQUENCE</scope>
    <source>
        <strain evidence="2">UTEX B ZZ1240</strain>
    </source>
</reference>
<dbReference type="Proteomes" id="UP000664859">
    <property type="component" value="Unassembled WGS sequence"/>
</dbReference>
<keyword evidence="1" id="KW-0732">Signal</keyword>
<keyword evidence="3" id="KW-1185">Reference proteome</keyword>
<name>A0A835ZFI6_9STRA</name>
<proteinExistence type="predicted"/>
<gene>
    <name evidence="2" type="ORF">JKP88DRAFT_261975</name>
</gene>
<feature type="signal peptide" evidence="1">
    <location>
        <begin position="1"/>
        <end position="30"/>
    </location>
</feature>
<feature type="chain" id="PRO_5032790978" evidence="1">
    <location>
        <begin position="31"/>
        <end position="248"/>
    </location>
</feature>
<dbReference type="AlphaFoldDB" id="A0A835ZFI6"/>
<dbReference type="OrthoDB" id="48051at2759"/>